<protein>
    <submittedName>
        <fullName evidence="1">Large terminase</fullName>
    </submittedName>
</protein>
<sequence>MPLRREKIRISSLRLTAVRVLCAGMMRVSKRKNNTFESFSEKQLRVLSWWCPSSPDRNFDAIICDGAVRSGKTLCMSVSFVAWAFSAFDDTSFALCGKTVTSLRRNIITPILPVLRRLGFDCREKLSQHLVEIEYSGRRNRFYLFGGKDESSAALIQGMTLGGVLLDEVALMPRSFVEQALARCSLDGSKLWFNCNPDTPLHWFYEEWIKKSEEKNCLYLHFTMDDNPSLTPAIKRRYESLYSGAFYDRFVLGKWVAAQGLVYPFFSRSVHVAEPAGIPSRYFISCDYGTVNPSSFGLWGEYGGRWYRLSEYYFDSRREGEQRTDEEHYAALEQLAGDLNIEAVIADPSAASFLECIRRHGRFRAVPAKNDVIDGIRRVSDALKERRILFSQSCTDCLREFFLYRWDNTAARDAPRKEYDHAMDDVRYFVSTVLAHEEDGFFALAMSR</sequence>
<name>A0A8S5PVZ9_9CAUD</name>
<dbReference type="InterPro" id="IPR027417">
    <property type="entry name" value="P-loop_NTPase"/>
</dbReference>
<dbReference type="Gene3D" id="3.40.50.300">
    <property type="entry name" value="P-loop containing nucleotide triphosphate hydrolases"/>
    <property type="match status" value="1"/>
</dbReference>
<dbReference type="NCBIfam" id="TIGR01547">
    <property type="entry name" value="phage_term_2"/>
    <property type="match status" value="1"/>
</dbReference>
<dbReference type="InterPro" id="IPR006437">
    <property type="entry name" value="Phage_terminase_lsu"/>
</dbReference>
<accession>A0A8S5PVZ9</accession>
<reference evidence="1" key="1">
    <citation type="journal article" date="2021" name="Proc. Natl. Acad. Sci. U.S.A.">
        <title>A Catalog of Tens of Thousands of Viruses from Human Metagenomes Reveals Hidden Associations with Chronic Diseases.</title>
        <authorList>
            <person name="Tisza M.J."/>
            <person name="Buck C.B."/>
        </authorList>
    </citation>
    <scope>NUCLEOTIDE SEQUENCE</scope>
    <source>
        <strain evidence="1">CtaMv1</strain>
    </source>
</reference>
<organism evidence="1">
    <name type="scientific">Myoviridae sp. ctaMv1</name>
    <dbReference type="NCBI Taxonomy" id="2825131"/>
    <lineage>
        <taxon>Viruses</taxon>
        <taxon>Duplodnaviria</taxon>
        <taxon>Heunggongvirae</taxon>
        <taxon>Uroviricota</taxon>
        <taxon>Caudoviricetes</taxon>
    </lineage>
</organism>
<dbReference type="Pfam" id="PF03237">
    <property type="entry name" value="Terminase_6N"/>
    <property type="match status" value="1"/>
</dbReference>
<evidence type="ECO:0000313" key="1">
    <source>
        <dbReference type="EMBL" id="DAE11215.1"/>
    </source>
</evidence>
<proteinExistence type="predicted"/>
<dbReference type="EMBL" id="BK015528">
    <property type="protein sequence ID" value="DAE11215.1"/>
    <property type="molecule type" value="Genomic_DNA"/>
</dbReference>
<dbReference type="Gene3D" id="3.30.420.280">
    <property type="match status" value="1"/>
</dbReference>